<gene>
    <name evidence="2" type="ORF">A3J48_00875</name>
</gene>
<dbReference type="SUPFAM" id="SSF55920">
    <property type="entry name" value="Creatinase/aminopeptidase"/>
    <property type="match status" value="1"/>
</dbReference>
<organism evidence="2 3">
    <name type="scientific">Candidatus Doudnabacteria bacterium RIFCSPHIGHO2_02_FULL_46_11</name>
    <dbReference type="NCBI Taxonomy" id="1817832"/>
    <lineage>
        <taxon>Bacteria</taxon>
        <taxon>Candidatus Doudnaibacteriota</taxon>
    </lineage>
</organism>
<proteinExistence type="predicted"/>
<accession>A0A1F5P893</accession>
<dbReference type="Proteomes" id="UP000176786">
    <property type="component" value="Unassembled WGS sequence"/>
</dbReference>
<evidence type="ECO:0000259" key="1">
    <source>
        <dbReference type="Pfam" id="PF00557"/>
    </source>
</evidence>
<dbReference type="AlphaFoldDB" id="A0A1F5P893"/>
<dbReference type="InterPro" id="IPR000994">
    <property type="entry name" value="Pept_M24"/>
</dbReference>
<evidence type="ECO:0000313" key="2">
    <source>
        <dbReference type="EMBL" id="OGE86156.1"/>
    </source>
</evidence>
<dbReference type="Pfam" id="PF00557">
    <property type="entry name" value="Peptidase_M24"/>
    <property type="match status" value="1"/>
</dbReference>
<dbReference type="STRING" id="1817832.A3J48_00875"/>
<feature type="domain" description="Peptidase M24" evidence="1">
    <location>
        <begin position="13"/>
        <end position="232"/>
    </location>
</feature>
<dbReference type="PANTHER" id="PTHR46112">
    <property type="entry name" value="AMINOPEPTIDASE"/>
    <property type="match status" value="1"/>
</dbReference>
<comment type="caution">
    <text evidence="2">The sequence shown here is derived from an EMBL/GenBank/DDBJ whole genome shotgun (WGS) entry which is preliminary data.</text>
</comment>
<dbReference type="Gene3D" id="3.90.230.10">
    <property type="entry name" value="Creatinase/methionine aminopeptidase superfamily"/>
    <property type="match status" value="1"/>
</dbReference>
<dbReference type="InterPro" id="IPR036005">
    <property type="entry name" value="Creatinase/aminopeptidase-like"/>
</dbReference>
<dbReference type="PANTHER" id="PTHR46112:SF3">
    <property type="entry name" value="AMINOPEPTIDASE YPDF"/>
    <property type="match status" value="1"/>
</dbReference>
<dbReference type="InterPro" id="IPR050659">
    <property type="entry name" value="Peptidase_M24B"/>
</dbReference>
<name>A0A1F5P893_9BACT</name>
<reference evidence="2 3" key="1">
    <citation type="journal article" date="2016" name="Nat. Commun.">
        <title>Thousands of microbial genomes shed light on interconnected biogeochemical processes in an aquifer system.</title>
        <authorList>
            <person name="Anantharaman K."/>
            <person name="Brown C.T."/>
            <person name="Hug L.A."/>
            <person name="Sharon I."/>
            <person name="Castelle C.J."/>
            <person name="Probst A.J."/>
            <person name="Thomas B.C."/>
            <person name="Singh A."/>
            <person name="Wilkins M.J."/>
            <person name="Karaoz U."/>
            <person name="Brodie E.L."/>
            <person name="Williams K.H."/>
            <person name="Hubbard S.S."/>
            <person name="Banfield J.F."/>
        </authorList>
    </citation>
    <scope>NUCLEOTIDE SEQUENCE [LARGE SCALE GENOMIC DNA]</scope>
</reference>
<sequence length="250" mass="28438">MNWSRLQINHHIKAAKLLAIINAEILNFIKNNPATSELQVQNFALNKLKQHKLKNEIAKPIIAFRENTSEVHYFPTPKTNKKLKPGSLILIDIWARLNISGAPYADMTWMAQAKSSKSKLQTSKFKNHANTVFEARDKCLIHLKRELRNDRIPSGYELDAVARNFIDRAGYAGRFLHGTGHELGVSSPHGLGRKINPKNEYPIKINMGYTIEPGIYLDKELGARTEIDFYIDKNKKLVITTPVQKTLTII</sequence>
<protein>
    <recommendedName>
        <fullName evidence="1">Peptidase M24 domain-containing protein</fullName>
    </recommendedName>
</protein>
<dbReference type="EMBL" id="MFES01000008">
    <property type="protein sequence ID" value="OGE86156.1"/>
    <property type="molecule type" value="Genomic_DNA"/>
</dbReference>
<evidence type="ECO:0000313" key="3">
    <source>
        <dbReference type="Proteomes" id="UP000176786"/>
    </source>
</evidence>